<reference evidence="2" key="1">
    <citation type="submission" date="2020-10" db="EMBL/GenBank/DDBJ databases">
        <authorList>
            <person name="Gilroy R."/>
        </authorList>
    </citation>
    <scope>NUCLEOTIDE SEQUENCE</scope>
    <source>
        <strain evidence="2">ChiBcec2-4451</strain>
    </source>
</reference>
<dbReference type="EMBL" id="DVON01000033">
    <property type="protein sequence ID" value="HIV11836.1"/>
    <property type="molecule type" value="Genomic_DNA"/>
</dbReference>
<feature type="transmembrane region" description="Helical" evidence="1">
    <location>
        <begin position="295"/>
        <end position="318"/>
    </location>
</feature>
<accession>A0A9D1NS45</accession>
<dbReference type="AlphaFoldDB" id="A0A9D1NS45"/>
<dbReference type="Proteomes" id="UP000886723">
    <property type="component" value="Unassembled WGS sequence"/>
</dbReference>
<reference evidence="2" key="2">
    <citation type="journal article" date="2021" name="PeerJ">
        <title>Extensive microbial diversity within the chicken gut microbiome revealed by metagenomics and culture.</title>
        <authorList>
            <person name="Gilroy R."/>
            <person name="Ravi A."/>
            <person name="Getino M."/>
            <person name="Pursley I."/>
            <person name="Horton D.L."/>
            <person name="Alikhan N.F."/>
            <person name="Baker D."/>
            <person name="Gharbi K."/>
            <person name="Hall N."/>
            <person name="Watson M."/>
            <person name="Adriaenssens E.M."/>
            <person name="Foster-Nyarko E."/>
            <person name="Jarju S."/>
            <person name="Secka A."/>
            <person name="Antonio M."/>
            <person name="Oren A."/>
            <person name="Chaudhuri R.R."/>
            <person name="La Ragione R."/>
            <person name="Hildebrand F."/>
            <person name="Pallen M.J."/>
        </authorList>
    </citation>
    <scope>NUCLEOTIDE SEQUENCE</scope>
    <source>
        <strain evidence="2">ChiBcec2-4451</strain>
    </source>
</reference>
<gene>
    <name evidence="2" type="ORF">IAA63_01670</name>
</gene>
<sequence>MKRKWELAWRGLKGQPWMNLLIVVQLVITFFISISCISIFQEKYAGYAAIETLSAGTGTVFFHHGIVKQDGMFVQDSSELEEMLPGSTFVSCYSVMAEVNFGEEKLPLEVRAYDQEIIDAYRPRMEEGQWLEDCDGEEILHVVVSQGSGLQVGDRLDLESAIPVDPGIENVHLPAVVSGVLDADAYVPGFQVGDPERRDSSWLFQSANPEYGSNQLLLINESELLRVKENLGCLVISGEMGNLTWMSRPADMMESQKKAQDDMLGMMLQSVEMEVDFQELRENTEFSFREDMLQIVPVFLVALLVTFLSEISAGAIAARTQMYRYGIYQLCGLSVKGCLGIHVRGSGLLTGIAFVLAVLGAWGMERFGWAVGGTVIRLGWMQAAGGLLVAAVNLAIACWIPLRIIRDRSVYETLYKEK</sequence>
<keyword evidence="1" id="KW-1133">Transmembrane helix</keyword>
<proteinExistence type="predicted"/>
<keyword evidence="1" id="KW-0812">Transmembrane</keyword>
<feature type="transmembrane region" description="Helical" evidence="1">
    <location>
        <begin position="20"/>
        <end position="40"/>
    </location>
</feature>
<organism evidence="2 3">
    <name type="scientific">Candidatus Pullilachnospira stercoravium</name>
    <dbReference type="NCBI Taxonomy" id="2840913"/>
    <lineage>
        <taxon>Bacteria</taxon>
        <taxon>Bacillati</taxon>
        <taxon>Bacillota</taxon>
        <taxon>Clostridia</taxon>
        <taxon>Lachnospirales</taxon>
        <taxon>Lachnospiraceae</taxon>
        <taxon>Lachnospiraceae incertae sedis</taxon>
        <taxon>Candidatus Pullilachnospira</taxon>
    </lineage>
</organism>
<protein>
    <submittedName>
        <fullName evidence="2">Uncharacterized protein</fullName>
    </submittedName>
</protein>
<feature type="transmembrane region" description="Helical" evidence="1">
    <location>
        <begin position="339"/>
        <end position="363"/>
    </location>
</feature>
<feature type="transmembrane region" description="Helical" evidence="1">
    <location>
        <begin position="383"/>
        <end position="402"/>
    </location>
</feature>
<name>A0A9D1NS45_9FIRM</name>
<evidence type="ECO:0000313" key="3">
    <source>
        <dbReference type="Proteomes" id="UP000886723"/>
    </source>
</evidence>
<comment type="caution">
    <text evidence="2">The sequence shown here is derived from an EMBL/GenBank/DDBJ whole genome shotgun (WGS) entry which is preliminary data.</text>
</comment>
<evidence type="ECO:0000256" key="1">
    <source>
        <dbReference type="SAM" id="Phobius"/>
    </source>
</evidence>
<keyword evidence="1" id="KW-0472">Membrane</keyword>
<evidence type="ECO:0000313" key="2">
    <source>
        <dbReference type="EMBL" id="HIV11836.1"/>
    </source>
</evidence>